<comment type="catalytic activity">
    <reaction evidence="6">
        <text>alpha-D-glucose 6-phosphate = beta-D-fructose 6-phosphate</text>
        <dbReference type="Rhea" id="RHEA:11816"/>
        <dbReference type="ChEBI" id="CHEBI:57634"/>
        <dbReference type="ChEBI" id="CHEBI:58225"/>
        <dbReference type="EC" id="5.3.1.9"/>
    </reaction>
</comment>
<evidence type="ECO:0000313" key="8">
    <source>
        <dbReference type="EMBL" id="OGC63044.1"/>
    </source>
</evidence>
<dbReference type="EC" id="5.3.1.9" evidence="3"/>
<evidence type="ECO:0000256" key="2">
    <source>
        <dbReference type="ARBA" id="ARBA00006542"/>
    </source>
</evidence>
<keyword evidence="4" id="KW-0312">Gluconeogenesis</keyword>
<evidence type="ECO:0000256" key="5">
    <source>
        <dbReference type="ARBA" id="ARBA00023152"/>
    </source>
</evidence>
<protein>
    <recommendedName>
        <fullName evidence="3">glucose-6-phosphate isomerase</fullName>
        <ecNumber evidence="3">5.3.1.9</ecNumber>
    </recommendedName>
</protein>
<accession>A0A1F4W0V2</accession>
<dbReference type="GO" id="GO:0004347">
    <property type="term" value="F:glucose-6-phosphate isomerase activity"/>
    <property type="evidence" value="ECO:0007669"/>
    <property type="project" value="UniProtKB-EC"/>
</dbReference>
<dbReference type="GO" id="GO:0006094">
    <property type="term" value="P:gluconeogenesis"/>
    <property type="evidence" value="ECO:0007669"/>
    <property type="project" value="UniProtKB-KW"/>
</dbReference>
<sequence length="194" mass="22034">MKLKSARTVKSLSSVLLDKSIPLSTVEIYWVFSGISTDKWENMTIISNEMLGKEYPKTFGHYHNIHATETTHLVQGEGIYQVQEKFYDSSGKWVKDKVKAVYFVQAMPGDEIVTTPNFAHSWSNLGSTPLLTFDDWREGHTDHDYEIIKKLGGMAYYVCIKKGALDLVPNPNYKELPPPKIISAKNFMEIVKGL</sequence>
<dbReference type="InterPro" id="IPR011051">
    <property type="entry name" value="RmlC_Cupin_sf"/>
</dbReference>
<dbReference type="Proteomes" id="UP000176614">
    <property type="component" value="Unassembled WGS sequence"/>
</dbReference>
<comment type="similarity">
    <text evidence="2">Belongs to the archaeal-type GPI family.</text>
</comment>
<dbReference type="InterPro" id="IPR010551">
    <property type="entry name" value="G6P_isomerase_prok"/>
</dbReference>
<dbReference type="InterPro" id="IPR014710">
    <property type="entry name" value="RmlC-like_jellyroll"/>
</dbReference>
<evidence type="ECO:0000256" key="4">
    <source>
        <dbReference type="ARBA" id="ARBA00022432"/>
    </source>
</evidence>
<evidence type="ECO:0000256" key="1">
    <source>
        <dbReference type="ARBA" id="ARBA00004926"/>
    </source>
</evidence>
<dbReference type="GO" id="GO:0006096">
    <property type="term" value="P:glycolytic process"/>
    <property type="evidence" value="ECO:0007669"/>
    <property type="project" value="UniProtKB-UniPathway"/>
</dbReference>
<evidence type="ECO:0000313" key="9">
    <source>
        <dbReference type="Proteomes" id="UP000176614"/>
    </source>
</evidence>
<evidence type="ECO:0000259" key="7">
    <source>
        <dbReference type="Pfam" id="PF06560"/>
    </source>
</evidence>
<dbReference type="GO" id="GO:0005737">
    <property type="term" value="C:cytoplasm"/>
    <property type="evidence" value="ECO:0007669"/>
    <property type="project" value="InterPro"/>
</dbReference>
<feature type="domain" description="Glucose-6-phosphate isomerase prokaryote" evidence="7">
    <location>
        <begin position="42"/>
        <end position="163"/>
    </location>
</feature>
<comment type="caution">
    <text evidence="8">The sequence shown here is derived from an EMBL/GenBank/DDBJ whole genome shotgun (WGS) entry which is preliminary data.</text>
</comment>
<dbReference type="Pfam" id="PF06560">
    <property type="entry name" value="GPI"/>
    <property type="match status" value="1"/>
</dbReference>
<evidence type="ECO:0000256" key="6">
    <source>
        <dbReference type="ARBA" id="ARBA00029321"/>
    </source>
</evidence>
<dbReference type="Gene3D" id="2.60.120.10">
    <property type="entry name" value="Jelly Rolls"/>
    <property type="match status" value="1"/>
</dbReference>
<dbReference type="UniPathway" id="UPA00109">
    <property type="reaction ID" value="UER00181"/>
</dbReference>
<name>A0A1F4W0V2_UNCKA</name>
<organism evidence="8 9">
    <name type="scientific">candidate division WWE3 bacterium RIFOXYA2_FULL_46_9</name>
    <dbReference type="NCBI Taxonomy" id="1802636"/>
    <lineage>
        <taxon>Bacteria</taxon>
        <taxon>Katanobacteria</taxon>
    </lineage>
</organism>
<proteinExistence type="inferred from homology"/>
<keyword evidence="5" id="KW-0324">Glycolysis</keyword>
<evidence type="ECO:0000256" key="3">
    <source>
        <dbReference type="ARBA" id="ARBA00011952"/>
    </source>
</evidence>
<gene>
    <name evidence="8" type="ORF">A2264_03850</name>
</gene>
<dbReference type="AlphaFoldDB" id="A0A1F4W0V2"/>
<dbReference type="SUPFAM" id="SSF51182">
    <property type="entry name" value="RmlC-like cupins"/>
    <property type="match status" value="1"/>
</dbReference>
<dbReference type="EMBL" id="MEVT01000009">
    <property type="protein sequence ID" value="OGC63044.1"/>
    <property type="molecule type" value="Genomic_DNA"/>
</dbReference>
<reference evidence="8 9" key="1">
    <citation type="journal article" date="2016" name="Nat. Commun.">
        <title>Thousands of microbial genomes shed light on interconnected biogeochemical processes in an aquifer system.</title>
        <authorList>
            <person name="Anantharaman K."/>
            <person name="Brown C.T."/>
            <person name="Hug L.A."/>
            <person name="Sharon I."/>
            <person name="Castelle C.J."/>
            <person name="Probst A.J."/>
            <person name="Thomas B.C."/>
            <person name="Singh A."/>
            <person name="Wilkins M.J."/>
            <person name="Karaoz U."/>
            <person name="Brodie E.L."/>
            <person name="Williams K.H."/>
            <person name="Hubbard S.S."/>
            <person name="Banfield J.F."/>
        </authorList>
    </citation>
    <scope>NUCLEOTIDE SEQUENCE [LARGE SCALE GENOMIC DNA]</scope>
</reference>
<comment type="pathway">
    <text evidence="1">Carbohydrate degradation; glycolysis; D-glyceraldehyde 3-phosphate and glycerone phosphate from D-glucose: step 2/4.</text>
</comment>